<dbReference type="Proteomes" id="UP001515943">
    <property type="component" value="Unassembled WGS sequence"/>
</dbReference>
<keyword evidence="2" id="KW-1185">Reference proteome</keyword>
<gene>
    <name evidence="1" type="ORF">FXN61_13845</name>
</gene>
<proteinExistence type="predicted"/>
<dbReference type="RefSeq" id="WP_167973983.1">
    <property type="nucleotide sequence ID" value="NZ_VSRL01000040.1"/>
</dbReference>
<protein>
    <submittedName>
        <fullName evidence="1">Uncharacterized protein</fullName>
    </submittedName>
</protein>
<dbReference type="EMBL" id="VSRL01000040">
    <property type="protein sequence ID" value="NKE57856.1"/>
    <property type="molecule type" value="Genomic_DNA"/>
</dbReference>
<evidence type="ECO:0000313" key="1">
    <source>
        <dbReference type="EMBL" id="NKE57856.1"/>
    </source>
</evidence>
<evidence type="ECO:0000313" key="2">
    <source>
        <dbReference type="Proteomes" id="UP001515943"/>
    </source>
</evidence>
<comment type="caution">
    <text evidence="1">The sequence shown here is derived from an EMBL/GenBank/DDBJ whole genome shotgun (WGS) entry which is preliminary data.</text>
</comment>
<reference evidence="1 2" key="1">
    <citation type="submission" date="2019-08" db="EMBL/GenBank/DDBJ databases">
        <title>Lentzea from Indian Himalayas.</title>
        <authorList>
            <person name="Mandal S."/>
            <person name="Mallick Gupta A."/>
            <person name="Maiti P.K."/>
            <person name="Sarkar J."/>
            <person name="Mandal S."/>
        </authorList>
    </citation>
    <scope>NUCLEOTIDE SEQUENCE [LARGE SCALE GENOMIC DNA]</scope>
    <source>
        <strain evidence="1 2">PSKA42</strain>
    </source>
</reference>
<organism evidence="1 2">
    <name type="scientific">Lentzea indica</name>
    <dbReference type="NCBI Taxonomy" id="2604800"/>
    <lineage>
        <taxon>Bacteria</taxon>
        <taxon>Bacillati</taxon>
        <taxon>Actinomycetota</taxon>
        <taxon>Actinomycetes</taxon>
        <taxon>Pseudonocardiales</taxon>
        <taxon>Pseudonocardiaceae</taxon>
        <taxon>Lentzea</taxon>
    </lineage>
</organism>
<name>A0ABX1FGT5_9PSEU</name>
<sequence>MRSDAEKIQLAQNLSGIPQPDDGDVQVYRELSDMFLVMLRSQGGHAAESKAPQVVLHGDQVLSLPRGW</sequence>
<accession>A0ABX1FGT5</accession>